<feature type="transmembrane region" description="Helical" evidence="1">
    <location>
        <begin position="492"/>
        <end position="511"/>
    </location>
</feature>
<reference evidence="2 3" key="1">
    <citation type="journal article" date="2013" name="BMC Genomics">
        <title>Genomics-driven discovery of the pneumocandin biosynthetic gene cluster in the fungus Glarea lozoyensis.</title>
        <authorList>
            <person name="Chen L."/>
            <person name="Yue Q."/>
            <person name="Zhang X."/>
            <person name="Xiang M."/>
            <person name="Wang C."/>
            <person name="Li S."/>
            <person name="Che Y."/>
            <person name="Ortiz-Lopez F.J."/>
            <person name="Bills G.F."/>
            <person name="Liu X."/>
            <person name="An Z."/>
        </authorList>
    </citation>
    <scope>NUCLEOTIDE SEQUENCE [LARGE SCALE GENOMIC DNA]</scope>
    <source>
        <strain evidence="3">ATCC 20868 / MF5171</strain>
    </source>
</reference>
<accession>S3E5U0</accession>
<dbReference type="AlphaFoldDB" id="S3E5U0"/>
<feature type="transmembrane region" description="Helical" evidence="1">
    <location>
        <begin position="582"/>
        <end position="610"/>
    </location>
</feature>
<evidence type="ECO:0000313" key="2">
    <source>
        <dbReference type="EMBL" id="EPE33738.1"/>
    </source>
</evidence>
<dbReference type="PANTHER" id="PTHR35043">
    <property type="entry name" value="TRANSCRIPTION FACTOR DOMAIN-CONTAINING PROTEIN"/>
    <property type="match status" value="1"/>
</dbReference>
<sequence length="629" mass="71084">MTFFGGNNITLTAHWEPEPNKRGTFSILSTCLFTMLLCVAYTAFRQYQDAKALTKHMRAKFDQPLPKSTVARCTAAVKSAISAASKSPAKLVRCFKVLLITSKQQPEGITNPGDIVHPHKEPKARVRHAWTMIHSHFALMGGIAIDTRTAPTSFLPRGITRTIITYDGLIFLADKDPALVPDISRAQILDKSKASGFAKALVCFQALWFSTQVITRLAQGLSICILELHTFAHALCTLLIYCFWWDKPLDVSEPSLVVGSETHGIAAIMALFWDFNASSRKLGTDTWAKFELDPYCFDPHKTTVELQELGMGVLGCRRAPTMDHQALLTPHTLTTEQRIRMWPGQSIHGFCFCGYWPRIKFDRHFFDSYNVVYSSDNYVDIFPSDLECMRLALPALQKYDMIQYDQCKWDHYAADGTRVSHYIPTIRWEYGEYMWGGMGMVRDRVENIGGYAGHLNTSFDRLFMVFSLASLSYGGLHLMAWNAPLASNVQRILWRISAASLAGPAGLYFAYMLTRASKLRIPASRVYHDTFDPPRYKIFAKLGNLRDAAYFADHKFAATWIGHIRTAIEYVLDMPRLAFGSILLAAGALSLLWLFARVFIIVECFINLAFLPESAYDTPNWSRYAPHFT</sequence>
<name>S3E5U0_GLAL2</name>
<proteinExistence type="predicted"/>
<dbReference type="EMBL" id="KE145357">
    <property type="protein sequence ID" value="EPE33738.1"/>
    <property type="molecule type" value="Genomic_DNA"/>
</dbReference>
<feature type="transmembrane region" description="Helical" evidence="1">
    <location>
        <begin position="462"/>
        <end position="480"/>
    </location>
</feature>
<keyword evidence="3" id="KW-1185">Reference proteome</keyword>
<organism evidence="2 3">
    <name type="scientific">Glarea lozoyensis (strain ATCC 20868 / MF5171)</name>
    <dbReference type="NCBI Taxonomy" id="1116229"/>
    <lineage>
        <taxon>Eukaryota</taxon>
        <taxon>Fungi</taxon>
        <taxon>Dikarya</taxon>
        <taxon>Ascomycota</taxon>
        <taxon>Pezizomycotina</taxon>
        <taxon>Leotiomycetes</taxon>
        <taxon>Helotiales</taxon>
        <taxon>Helotiaceae</taxon>
        <taxon>Glarea</taxon>
    </lineage>
</organism>
<keyword evidence="1" id="KW-0472">Membrane</keyword>
<keyword evidence="1" id="KW-1133">Transmembrane helix</keyword>
<evidence type="ECO:0000256" key="1">
    <source>
        <dbReference type="SAM" id="Phobius"/>
    </source>
</evidence>
<keyword evidence="1" id="KW-0812">Transmembrane</keyword>
<protein>
    <submittedName>
        <fullName evidence="2">Uncharacterized protein</fullName>
    </submittedName>
</protein>
<evidence type="ECO:0000313" key="3">
    <source>
        <dbReference type="Proteomes" id="UP000016922"/>
    </source>
</evidence>
<dbReference type="HOGENOM" id="CLU_022883_5_1_1"/>
<dbReference type="RefSeq" id="XP_008078890.1">
    <property type="nucleotide sequence ID" value="XM_008080699.1"/>
</dbReference>
<dbReference type="GeneID" id="19465804"/>
<gene>
    <name evidence="2" type="ORF">GLAREA_06751</name>
</gene>
<dbReference type="eggNOG" id="ENOG502S6E5">
    <property type="taxonomic scope" value="Eukaryota"/>
</dbReference>
<feature type="transmembrane region" description="Helical" evidence="1">
    <location>
        <begin position="25"/>
        <end position="44"/>
    </location>
</feature>
<dbReference type="OMA" id="TICVWTA"/>
<dbReference type="OrthoDB" id="3061561at2759"/>
<dbReference type="Proteomes" id="UP000016922">
    <property type="component" value="Unassembled WGS sequence"/>
</dbReference>
<dbReference type="PANTHER" id="PTHR35043:SF9">
    <property type="match status" value="1"/>
</dbReference>
<dbReference type="KEGG" id="glz:GLAREA_06751"/>